<keyword evidence="5 6" id="KW-0472">Membrane</keyword>
<comment type="subcellular location">
    <subcellularLocation>
        <location evidence="1">Cell membrane</location>
        <topology evidence="1">Multi-pass membrane protein</topology>
    </subcellularLocation>
</comment>
<evidence type="ECO:0000256" key="2">
    <source>
        <dbReference type="ARBA" id="ARBA00022475"/>
    </source>
</evidence>
<evidence type="ECO:0000313" key="7">
    <source>
        <dbReference type="EMBL" id="CCJ55397.1"/>
    </source>
</evidence>
<feature type="transmembrane region" description="Helical" evidence="6">
    <location>
        <begin position="152"/>
        <end position="174"/>
    </location>
</feature>
<dbReference type="KEGG" id="bbh:BN112_3483"/>
<protein>
    <submittedName>
        <fullName evidence="7">Putative membrane protein</fullName>
    </submittedName>
</protein>
<organism evidence="7 8">
    <name type="scientific">Bordetella bronchiseptica 253</name>
    <dbReference type="NCBI Taxonomy" id="568707"/>
    <lineage>
        <taxon>Bacteria</taxon>
        <taxon>Pseudomonadati</taxon>
        <taxon>Pseudomonadota</taxon>
        <taxon>Betaproteobacteria</taxon>
        <taxon>Burkholderiales</taxon>
        <taxon>Alcaligenaceae</taxon>
        <taxon>Bordetella</taxon>
    </lineage>
</organism>
<keyword evidence="3 6" id="KW-0812">Transmembrane</keyword>
<feature type="transmembrane region" description="Helical" evidence="6">
    <location>
        <begin position="227"/>
        <end position="245"/>
    </location>
</feature>
<evidence type="ECO:0000256" key="4">
    <source>
        <dbReference type="ARBA" id="ARBA00022989"/>
    </source>
</evidence>
<reference evidence="7 8" key="1">
    <citation type="journal article" date="2012" name="BMC Genomics">
        <title>Comparative genomics of the classical Bordetella subspecies: the evolution and exchange of virulence-associated diversity amongst closely related pathogens.</title>
        <authorList>
            <person name="Park J."/>
            <person name="Zhang Y."/>
            <person name="Buboltz A.M."/>
            <person name="Zhang X."/>
            <person name="Schuster S.C."/>
            <person name="Ahuja U."/>
            <person name="Liu M."/>
            <person name="Miller J.F."/>
            <person name="Sebaihia M."/>
            <person name="Bentley S.D."/>
            <person name="Parkhill J."/>
            <person name="Harvill E.T."/>
        </authorList>
    </citation>
    <scope>NUCLEOTIDE SEQUENCE [LARGE SCALE GENOMIC DNA]</scope>
    <source>
        <strain evidence="7 8">253</strain>
    </source>
</reference>
<feature type="transmembrane region" description="Helical" evidence="6">
    <location>
        <begin position="112"/>
        <end position="132"/>
    </location>
</feature>
<dbReference type="OrthoDB" id="9804822at2"/>
<accession>A0A0C6PBA0</accession>
<sequence>MRSVPHPVITAGNQLMRQRVCPYDASDGPPRAGACPRAATMLPFDTLTAFFGIAVLLALTPGPDNLFVLMQSAIWGRAAGLFVVLGLCTGLLGHTAAVAVGLAAVFAASPAAFTALKLAGAAYLAYLAWQVLRAPAGGGGGQRPEPLARGALYRRGIIMNLTNPKVLLFFFAFLPQFTRPEAGPMGWQIVELGAVFMLATLLVFGAIAVFSGGFGRLLQRSARAQRWLNRLAGLVFIGLALRLATASR</sequence>
<dbReference type="PIRSF" id="PIRSF006324">
    <property type="entry name" value="LeuE"/>
    <property type="match status" value="1"/>
</dbReference>
<dbReference type="InterPro" id="IPR001123">
    <property type="entry name" value="LeuE-type"/>
</dbReference>
<feature type="transmembrane region" description="Helical" evidence="6">
    <location>
        <begin position="194"/>
        <end position="215"/>
    </location>
</feature>
<evidence type="ECO:0000313" key="8">
    <source>
        <dbReference type="Proteomes" id="UP000007564"/>
    </source>
</evidence>
<dbReference type="Proteomes" id="UP000007564">
    <property type="component" value="Chromosome"/>
</dbReference>
<feature type="transmembrane region" description="Helical" evidence="6">
    <location>
        <begin position="49"/>
        <end position="69"/>
    </location>
</feature>
<dbReference type="GO" id="GO:0015171">
    <property type="term" value="F:amino acid transmembrane transporter activity"/>
    <property type="evidence" value="ECO:0007669"/>
    <property type="project" value="TreeGrafter"/>
</dbReference>
<dbReference type="PANTHER" id="PTHR30086:SF20">
    <property type="entry name" value="ARGININE EXPORTER PROTEIN ARGO-RELATED"/>
    <property type="match status" value="1"/>
</dbReference>
<dbReference type="AlphaFoldDB" id="A0A0C6PBA0"/>
<dbReference type="GO" id="GO:0005886">
    <property type="term" value="C:plasma membrane"/>
    <property type="evidence" value="ECO:0007669"/>
    <property type="project" value="UniProtKB-SubCell"/>
</dbReference>
<proteinExistence type="predicted"/>
<dbReference type="PANTHER" id="PTHR30086">
    <property type="entry name" value="ARGININE EXPORTER PROTEIN ARGO"/>
    <property type="match status" value="1"/>
</dbReference>
<dbReference type="HOGENOM" id="CLU_079569_3_2_4"/>
<dbReference type="Pfam" id="PF01810">
    <property type="entry name" value="LysE"/>
    <property type="match status" value="1"/>
</dbReference>
<gene>
    <name evidence="7" type="ORF">BN112_3483</name>
</gene>
<evidence type="ECO:0000256" key="6">
    <source>
        <dbReference type="SAM" id="Phobius"/>
    </source>
</evidence>
<name>A0A0C6PBA0_BORBO</name>
<keyword evidence="2" id="KW-1003">Cell membrane</keyword>
<evidence type="ECO:0000256" key="5">
    <source>
        <dbReference type="ARBA" id="ARBA00023136"/>
    </source>
</evidence>
<evidence type="ECO:0000256" key="3">
    <source>
        <dbReference type="ARBA" id="ARBA00022692"/>
    </source>
</evidence>
<evidence type="ECO:0000256" key="1">
    <source>
        <dbReference type="ARBA" id="ARBA00004651"/>
    </source>
</evidence>
<feature type="transmembrane region" description="Helical" evidence="6">
    <location>
        <begin position="81"/>
        <end position="106"/>
    </location>
</feature>
<dbReference type="EMBL" id="HE965806">
    <property type="protein sequence ID" value="CCJ55397.1"/>
    <property type="molecule type" value="Genomic_DNA"/>
</dbReference>
<keyword evidence="4 6" id="KW-1133">Transmembrane helix</keyword>